<reference evidence="1" key="1">
    <citation type="submission" date="2022-07" db="EMBL/GenBank/DDBJ databases">
        <authorList>
            <person name="Trinca V."/>
            <person name="Uliana J.V.C."/>
            <person name="Torres T.T."/>
            <person name="Ward R.J."/>
            <person name="Monesi N."/>
        </authorList>
    </citation>
    <scope>NUCLEOTIDE SEQUENCE</scope>
    <source>
        <strain evidence="1">HSMRA1968</strain>
        <tissue evidence="1">Whole embryos</tissue>
    </source>
</reference>
<evidence type="ECO:0000313" key="2">
    <source>
        <dbReference type="Proteomes" id="UP001151699"/>
    </source>
</evidence>
<dbReference type="Proteomes" id="UP001151699">
    <property type="component" value="Chromosome X"/>
</dbReference>
<comment type="caution">
    <text evidence="1">The sequence shown here is derived from an EMBL/GenBank/DDBJ whole genome shotgun (WGS) entry which is preliminary data.</text>
</comment>
<accession>A0A9Q0MU77</accession>
<name>A0A9Q0MU77_9DIPT</name>
<dbReference type="EMBL" id="WJQU01000003">
    <property type="protein sequence ID" value="KAJ6637149.1"/>
    <property type="molecule type" value="Genomic_DNA"/>
</dbReference>
<gene>
    <name evidence="1" type="ORF">Bhyg_09876</name>
</gene>
<keyword evidence="2" id="KW-1185">Reference proteome</keyword>
<protein>
    <submittedName>
        <fullName evidence="1">Uncharacterized protein</fullName>
    </submittedName>
</protein>
<sequence>MLQEIRSNRFFTN</sequence>
<proteinExistence type="predicted"/>
<evidence type="ECO:0000313" key="1">
    <source>
        <dbReference type="EMBL" id="KAJ6637149.1"/>
    </source>
</evidence>
<organism evidence="1 2">
    <name type="scientific">Pseudolycoriella hygida</name>
    <dbReference type="NCBI Taxonomy" id="35572"/>
    <lineage>
        <taxon>Eukaryota</taxon>
        <taxon>Metazoa</taxon>
        <taxon>Ecdysozoa</taxon>
        <taxon>Arthropoda</taxon>
        <taxon>Hexapoda</taxon>
        <taxon>Insecta</taxon>
        <taxon>Pterygota</taxon>
        <taxon>Neoptera</taxon>
        <taxon>Endopterygota</taxon>
        <taxon>Diptera</taxon>
        <taxon>Nematocera</taxon>
        <taxon>Sciaroidea</taxon>
        <taxon>Sciaridae</taxon>
        <taxon>Pseudolycoriella</taxon>
    </lineage>
</organism>